<dbReference type="AlphaFoldDB" id="A0A832M1N4"/>
<name>A0A832M1N4_9CYAN</name>
<reference evidence="1" key="1">
    <citation type="journal article" date="2020" name="mSystems">
        <title>Genome- and Community-Level Interaction Insights into Carbon Utilization and Element Cycling Functions of Hydrothermarchaeota in Hydrothermal Sediment.</title>
        <authorList>
            <person name="Zhou Z."/>
            <person name="Liu Y."/>
            <person name="Xu W."/>
            <person name="Pan J."/>
            <person name="Luo Z.H."/>
            <person name="Li M."/>
        </authorList>
    </citation>
    <scope>NUCLEOTIDE SEQUENCE [LARGE SCALE GENOMIC DNA]</scope>
    <source>
        <strain evidence="1">SpSt-402</strain>
    </source>
</reference>
<organism evidence="1">
    <name type="scientific">Oscillatoriales cyanobacterium SpSt-402</name>
    <dbReference type="NCBI Taxonomy" id="2282168"/>
    <lineage>
        <taxon>Bacteria</taxon>
        <taxon>Bacillati</taxon>
        <taxon>Cyanobacteriota</taxon>
        <taxon>Cyanophyceae</taxon>
        <taxon>Oscillatoriophycideae</taxon>
        <taxon>Oscillatoriales</taxon>
    </lineage>
</organism>
<gene>
    <name evidence="1" type="ORF">ENR47_03700</name>
</gene>
<proteinExistence type="predicted"/>
<sequence>MDCFAVPRLSSKTPFGSPKVEPVYIDLSTVLRYGDSPTSILLATALLVGAITKLVQAAASSKS</sequence>
<comment type="caution">
    <text evidence="1">The sequence shown here is derived from an EMBL/GenBank/DDBJ whole genome shotgun (WGS) entry which is preliminary data.</text>
</comment>
<accession>A0A832M1N4</accession>
<protein>
    <submittedName>
        <fullName evidence="1">Uncharacterized protein</fullName>
    </submittedName>
</protein>
<evidence type="ECO:0000313" key="1">
    <source>
        <dbReference type="EMBL" id="HGW93378.1"/>
    </source>
</evidence>
<dbReference type="EMBL" id="DSRD01000234">
    <property type="protein sequence ID" value="HGW93378.1"/>
    <property type="molecule type" value="Genomic_DNA"/>
</dbReference>